<evidence type="ECO:0000313" key="2">
    <source>
        <dbReference type="Proteomes" id="UP001497623"/>
    </source>
</evidence>
<keyword evidence="2" id="KW-1185">Reference proteome</keyword>
<protein>
    <submittedName>
        <fullName evidence="1">Uncharacterized protein</fullName>
    </submittedName>
</protein>
<feature type="non-terminal residue" evidence="1">
    <location>
        <position position="1"/>
    </location>
</feature>
<evidence type="ECO:0000313" key="1">
    <source>
        <dbReference type="EMBL" id="CAL4059851.1"/>
    </source>
</evidence>
<organism evidence="1 2">
    <name type="scientific">Meganyctiphanes norvegica</name>
    <name type="common">Northern krill</name>
    <name type="synonym">Thysanopoda norvegica</name>
    <dbReference type="NCBI Taxonomy" id="48144"/>
    <lineage>
        <taxon>Eukaryota</taxon>
        <taxon>Metazoa</taxon>
        <taxon>Ecdysozoa</taxon>
        <taxon>Arthropoda</taxon>
        <taxon>Crustacea</taxon>
        <taxon>Multicrustacea</taxon>
        <taxon>Malacostraca</taxon>
        <taxon>Eumalacostraca</taxon>
        <taxon>Eucarida</taxon>
        <taxon>Euphausiacea</taxon>
        <taxon>Euphausiidae</taxon>
        <taxon>Meganyctiphanes</taxon>
    </lineage>
</organism>
<reference evidence="1 2" key="1">
    <citation type="submission" date="2024-05" db="EMBL/GenBank/DDBJ databases">
        <authorList>
            <person name="Wallberg A."/>
        </authorList>
    </citation>
    <scope>NUCLEOTIDE SEQUENCE [LARGE SCALE GENOMIC DNA]</scope>
</reference>
<name>A0AAV2PI95_MEGNR</name>
<sequence>IESRRVLQITRLANCTITMDTKKAVEQVYSSILRSWYVLRHSKLYDLVDHISVIVLHLTSLVDIFCVIKGNVLSLYRPLLNDKSKEAYKYHFNNDLTLFFL</sequence>
<proteinExistence type="predicted"/>
<gene>
    <name evidence="1" type="ORF">MNOR_LOCUS894</name>
</gene>
<dbReference type="Proteomes" id="UP001497623">
    <property type="component" value="Unassembled WGS sequence"/>
</dbReference>
<dbReference type="EMBL" id="CAXKWB010000212">
    <property type="protein sequence ID" value="CAL4059851.1"/>
    <property type="molecule type" value="Genomic_DNA"/>
</dbReference>
<feature type="non-terminal residue" evidence="1">
    <location>
        <position position="101"/>
    </location>
</feature>
<accession>A0AAV2PI95</accession>
<comment type="caution">
    <text evidence="1">The sequence shown here is derived from an EMBL/GenBank/DDBJ whole genome shotgun (WGS) entry which is preliminary data.</text>
</comment>
<dbReference type="AlphaFoldDB" id="A0AAV2PI95"/>